<keyword evidence="4" id="KW-0597">Phosphoprotein</keyword>
<dbReference type="InterPro" id="IPR036097">
    <property type="entry name" value="HisK_dim/P_sf"/>
</dbReference>
<evidence type="ECO:0000256" key="1">
    <source>
        <dbReference type="ARBA" id="ARBA00000085"/>
    </source>
</evidence>
<feature type="chain" id="PRO_5003861000" description="histidine kinase" evidence="13">
    <location>
        <begin position="27"/>
        <end position="425"/>
    </location>
</feature>
<evidence type="ECO:0000256" key="3">
    <source>
        <dbReference type="ARBA" id="ARBA00012438"/>
    </source>
</evidence>
<dbReference type="SUPFAM" id="SSF47384">
    <property type="entry name" value="Homodimeric domain of signal transducing histidine kinase"/>
    <property type="match status" value="1"/>
</dbReference>
<keyword evidence="10" id="KW-1133">Transmembrane helix</keyword>
<dbReference type="PROSITE" id="PS50885">
    <property type="entry name" value="HAMP"/>
    <property type="match status" value="1"/>
</dbReference>
<dbReference type="AlphaFoldDB" id="K2IHH5"/>
<accession>K2IHH5</accession>
<dbReference type="RefSeq" id="WP_008485793.1">
    <property type="nucleotide sequence ID" value="NZ_AMRI01000023.1"/>
</dbReference>
<dbReference type="SMART" id="SM00388">
    <property type="entry name" value="HisKA"/>
    <property type="match status" value="1"/>
</dbReference>
<keyword evidence="13" id="KW-0732">Signal</keyword>
<name>K2IHH5_9GAMM</name>
<dbReference type="SMART" id="SM00387">
    <property type="entry name" value="HATPase_c"/>
    <property type="match status" value="1"/>
</dbReference>
<dbReference type="CDD" id="cd00082">
    <property type="entry name" value="HisKA"/>
    <property type="match status" value="1"/>
</dbReference>
<dbReference type="EC" id="2.7.13.3" evidence="3"/>
<evidence type="ECO:0000259" key="14">
    <source>
        <dbReference type="PROSITE" id="PS50109"/>
    </source>
</evidence>
<dbReference type="Gene3D" id="3.30.565.10">
    <property type="entry name" value="Histidine kinase-like ATPase, C-terminal domain"/>
    <property type="match status" value="1"/>
</dbReference>
<comment type="catalytic activity">
    <reaction evidence="1">
        <text>ATP + protein L-histidine = ADP + protein N-phospho-L-histidine.</text>
        <dbReference type="EC" id="2.7.13.3"/>
    </reaction>
</comment>
<keyword evidence="8 16" id="KW-0418">Kinase</keyword>
<comment type="caution">
    <text evidence="16">The sequence shown here is derived from an EMBL/GenBank/DDBJ whole genome shotgun (WGS) entry which is preliminary data.</text>
</comment>
<dbReference type="GO" id="GO:0005886">
    <property type="term" value="C:plasma membrane"/>
    <property type="evidence" value="ECO:0007669"/>
    <property type="project" value="TreeGrafter"/>
</dbReference>
<sequence>MSFRLRTLAWLLGLSLLAASLTGVLATYIAADDEFQDVLADDLKHQAKLLAALVNSAQVDPQRLEALLGKYLEEDGEDTLWVSLYRLDDGTLLSNLKHRLPLERSDSGSLQREFDGHHWHGYQRRQGDLVVQLLRRDDLTRDIQADIAEEITTPTLVSSAISLLLLAALMWLTLRPLTRLVRELEQRQPDDLSPLKVRSPAREIASLTASLNRLMAGVDQVLSRERRFASDVAHELRTPLTTLKLELAGPDPDLKALRQETERLARVVEQLLTLARLEQGHWQQRFNSLALGPALAQLAERYQPRFAARDMALTWQLDQGQVRGDATLLLVLAENLLSNALRHCPGGTRVQLGWQQGELWVRDDGPGLAAEQRARMAEPFTRLDSKSDGLGLGLAICQQVAEIHGARLSFDDGQPGLWAGVHFPT</sequence>
<evidence type="ECO:0000256" key="7">
    <source>
        <dbReference type="ARBA" id="ARBA00022741"/>
    </source>
</evidence>
<dbReference type="Proteomes" id="UP000006755">
    <property type="component" value="Unassembled WGS sequence"/>
</dbReference>
<keyword evidence="5" id="KW-0808">Transferase</keyword>
<evidence type="ECO:0000256" key="2">
    <source>
        <dbReference type="ARBA" id="ARBA00004141"/>
    </source>
</evidence>
<dbReference type="InterPro" id="IPR005467">
    <property type="entry name" value="His_kinase_dom"/>
</dbReference>
<dbReference type="InterPro" id="IPR004358">
    <property type="entry name" value="Sig_transdc_His_kin-like_C"/>
</dbReference>
<evidence type="ECO:0000256" key="12">
    <source>
        <dbReference type="ARBA" id="ARBA00023136"/>
    </source>
</evidence>
<dbReference type="EMBL" id="AMRI01000023">
    <property type="protein sequence ID" value="EKE69556.1"/>
    <property type="molecule type" value="Genomic_DNA"/>
</dbReference>
<evidence type="ECO:0000313" key="16">
    <source>
        <dbReference type="EMBL" id="EKE69556.1"/>
    </source>
</evidence>
<proteinExistence type="predicted"/>
<dbReference type="InterPro" id="IPR003660">
    <property type="entry name" value="HAMP_dom"/>
</dbReference>
<dbReference type="PANTHER" id="PTHR45436:SF14">
    <property type="entry name" value="SENSOR PROTEIN QSEC"/>
    <property type="match status" value="1"/>
</dbReference>
<dbReference type="GO" id="GO:0000155">
    <property type="term" value="F:phosphorelay sensor kinase activity"/>
    <property type="evidence" value="ECO:0007669"/>
    <property type="project" value="InterPro"/>
</dbReference>
<evidence type="ECO:0000256" key="5">
    <source>
        <dbReference type="ARBA" id="ARBA00022679"/>
    </source>
</evidence>
<keyword evidence="12" id="KW-0472">Membrane</keyword>
<dbReference type="Pfam" id="PF00512">
    <property type="entry name" value="HisKA"/>
    <property type="match status" value="1"/>
</dbReference>
<protein>
    <recommendedName>
        <fullName evidence="3">histidine kinase</fullName>
        <ecNumber evidence="3">2.7.13.3</ecNumber>
    </recommendedName>
</protein>
<dbReference type="InterPro" id="IPR003661">
    <property type="entry name" value="HisK_dim/P_dom"/>
</dbReference>
<dbReference type="Pfam" id="PF02518">
    <property type="entry name" value="HATPase_c"/>
    <property type="match status" value="1"/>
</dbReference>
<dbReference type="InterPro" id="IPR003594">
    <property type="entry name" value="HATPase_dom"/>
</dbReference>
<organism evidence="16 17">
    <name type="scientific">Gallaecimonas xiamenensis 3-C-1</name>
    <dbReference type="NCBI Taxonomy" id="745411"/>
    <lineage>
        <taxon>Bacteria</taxon>
        <taxon>Pseudomonadati</taxon>
        <taxon>Pseudomonadota</taxon>
        <taxon>Gammaproteobacteria</taxon>
        <taxon>Enterobacterales</taxon>
        <taxon>Gallaecimonadaceae</taxon>
        <taxon>Gallaecimonas</taxon>
    </lineage>
</organism>
<dbReference type="PROSITE" id="PS50109">
    <property type="entry name" value="HIS_KIN"/>
    <property type="match status" value="1"/>
</dbReference>
<dbReference type="InterPro" id="IPR036890">
    <property type="entry name" value="HATPase_C_sf"/>
</dbReference>
<dbReference type="CDD" id="cd00075">
    <property type="entry name" value="HATPase"/>
    <property type="match status" value="1"/>
</dbReference>
<keyword evidence="9" id="KW-0067">ATP-binding</keyword>
<dbReference type="SUPFAM" id="SSF55874">
    <property type="entry name" value="ATPase domain of HSP90 chaperone/DNA topoisomerase II/histidine kinase"/>
    <property type="match status" value="1"/>
</dbReference>
<reference evidence="16 17" key="1">
    <citation type="journal article" date="2012" name="J. Bacteriol.">
        <title>Genome Sequence of Gallaecimonas xiamenensis Type Strain 3-C-1.</title>
        <authorList>
            <person name="Lai Q."/>
            <person name="Wang L."/>
            <person name="Wang W."/>
            <person name="Shao Z."/>
        </authorList>
    </citation>
    <scope>NUCLEOTIDE SEQUENCE [LARGE SCALE GENOMIC DNA]</scope>
    <source>
        <strain evidence="16 17">3-C-1</strain>
    </source>
</reference>
<feature type="signal peptide" evidence="13">
    <location>
        <begin position="1"/>
        <end position="26"/>
    </location>
</feature>
<keyword evidence="17" id="KW-1185">Reference proteome</keyword>
<comment type="subcellular location">
    <subcellularLocation>
        <location evidence="2">Membrane</location>
        <topology evidence="2">Multi-pass membrane protein</topology>
    </subcellularLocation>
</comment>
<feature type="domain" description="HAMP" evidence="15">
    <location>
        <begin position="171"/>
        <end position="223"/>
    </location>
</feature>
<keyword evidence="11" id="KW-0902">Two-component regulatory system</keyword>
<dbReference type="STRING" id="745411.B3C1_14722"/>
<evidence type="ECO:0000256" key="8">
    <source>
        <dbReference type="ARBA" id="ARBA00022777"/>
    </source>
</evidence>
<evidence type="ECO:0000256" key="6">
    <source>
        <dbReference type="ARBA" id="ARBA00022692"/>
    </source>
</evidence>
<dbReference type="Gene3D" id="1.10.287.130">
    <property type="match status" value="1"/>
</dbReference>
<evidence type="ECO:0000313" key="17">
    <source>
        <dbReference type="Proteomes" id="UP000006755"/>
    </source>
</evidence>
<feature type="domain" description="Histidine kinase" evidence="14">
    <location>
        <begin position="231"/>
        <end position="425"/>
    </location>
</feature>
<dbReference type="PRINTS" id="PR00344">
    <property type="entry name" value="BCTRLSENSOR"/>
</dbReference>
<keyword evidence="7" id="KW-0547">Nucleotide-binding</keyword>
<dbReference type="GO" id="GO:0005524">
    <property type="term" value="F:ATP binding"/>
    <property type="evidence" value="ECO:0007669"/>
    <property type="project" value="UniProtKB-KW"/>
</dbReference>
<evidence type="ECO:0000256" key="4">
    <source>
        <dbReference type="ARBA" id="ARBA00022553"/>
    </source>
</evidence>
<keyword evidence="6" id="KW-0812">Transmembrane</keyword>
<dbReference type="PANTHER" id="PTHR45436">
    <property type="entry name" value="SENSOR HISTIDINE KINASE YKOH"/>
    <property type="match status" value="1"/>
</dbReference>
<dbReference type="eggNOG" id="COG2205">
    <property type="taxonomic scope" value="Bacteria"/>
</dbReference>
<evidence type="ECO:0000259" key="15">
    <source>
        <dbReference type="PROSITE" id="PS50885"/>
    </source>
</evidence>
<evidence type="ECO:0000256" key="9">
    <source>
        <dbReference type="ARBA" id="ARBA00022840"/>
    </source>
</evidence>
<evidence type="ECO:0000256" key="13">
    <source>
        <dbReference type="SAM" id="SignalP"/>
    </source>
</evidence>
<dbReference type="OrthoDB" id="9121563at2"/>
<evidence type="ECO:0000256" key="10">
    <source>
        <dbReference type="ARBA" id="ARBA00022989"/>
    </source>
</evidence>
<gene>
    <name evidence="16" type="ORF">B3C1_14722</name>
</gene>
<dbReference type="InterPro" id="IPR050428">
    <property type="entry name" value="TCS_sensor_his_kinase"/>
</dbReference>
<evidence type="ECO:0000256" key="11">
    <source>
        <dbReference type="ARBA" id="ARBA00023012"/>
    </source>
</evidence>